<gene>
    <name evidence="3" type="ORF">MCUN1_003409</name>
</gene>
<feature type="compositionally biased region" description="Polar residues" evidence="1">
    <location>
        <begin position="9"/>
        <end position="19"/>
    </location>
</feature>
<feature type="compositionally biased region" description="Polar residues" evidence="1">
    <location>
        <begin position="791"/>
        <end position="804"/>
    </location>
</feature>
<feature type="compositionally biased region" description="Basic and acidic residues" evidence="1">
    <location>
        <begin position="882"/>
        <end position="896"/>
    </location>
</feature>
<dbReference type="EMBL" id="CP119881">
    <property type="protein sequence ID" value="WFD36526.1"/>
    <property type="molecule type" value="Genomic_DNA"/>
</dbReference>
<dbReference type="SMART" id="SM00325">
    <property type="entry name" value="RhoGEF"/>
    <property type="match status" value="1"/>
</dbReference>
<dbReference type="PROSITE" id="PS50010">
    <property type="entry name" value="DH_2"/>
    <property type="match status" value="1"/>
</dbReference>
<feature type="compositionally biased region" description="Low complexity" evidence="1">
    <location>
        <begin position="679"/>
        <end position="696"/>
    </location>
</feature>
<feature type="region of interest" description="Disordered" evidence="1">
    <location>
        <begin position="828"/>
        <end position="904"/>
    </location>
</feature>
<sequence length="1033" mass="110577">MPPAVAKASTLTVPGTSGVSPERKRANPLSELINTETLYVAELNTTIRRVTGAWSASRLPPPELDMVFRALEQIYRLNGEFVRSLYDIGPNPESPKGLGSLLMQWIDRMEQPYAKFFSVYFQGFDNWEPVTSNESLAKIFAALNKESPRDGSGKAASSSRPITDAWTLDSIFRLPLCRVRFYKRLYARLLKSTQPGRSDHRLLVGANERIDKLLALAKEREGMSVSGASRASMDNDRNTPKSKKDSPSGKAAADADSSFESVSGRKGRRPSTQDEIVPPAAAAAASAAAASAPSATQALPPSQSKPPPQTQPQTETQLPPHTQPHTQPQSQTLPQSQAQSQNQTALASRAPSQPAPLGAQPSFLAHTKPVPPPLAIQPEIHSAPLSTSPLTNFSHPSSASAQSSASSRQRPVDAEQNDASRSRAAIPPAPLSPKSHEDSPTLPPLETLSMEALQERIESGETVDVFTMRPKGCRLQINPPTLPFVRAMRITDTPRLRILERPGIPGVDIARGRVVLLSDLVLLGEQLSPGSYLPGPTTPRDVRLLFPPLAGKFVHAFDYGAPHEHAVRLSIMQRADIILYMTSEEKKQRYLASARACSAFAETGRSASVKGARPPLRAGNEQTSTSTPPPNSAPLHNAPTNPSVPPNEPPSGPSSSSQHVTFGARQAPATPAVPGQLVQSLSPSLQPGGLALSLSPSPSPSPLHAAGTPHAGPSTASSFVHSPGSGAPQLGMPPPLMSGASVASSPAQSPSQPNFPSVPPLNRGMSITSVDSFPRAPVRRDSEPGSRAESPATSLSRHTSNSSGDELAKPRVLPGGMSPLARSAVLEAASTNRRPSAPVASEAARQPLANRPANEDRRPSRSTSQPFLKSKAMLPSQMLSDGARDNQPEWLNEEHQPAPPAAVDKRRPSFVLCAQMRCKVFLKQSYAQWKSLGNGRLRMYHLQPSGENQLVVENEKKKILLSTIVLTDAVERVGRTGIAVELSEDNHRSGIVYMLHMRSEESALGLFEQLLDGSHRSVSAMSRSATALSTRTN</sequence>
<feature type="region of interest" description="Disordered" evidence="1">
    <location>
        <begin position="221"/>
        <end position="444"/>
    </location>
</feature>
<feature type="compositionally biased region" description="Low complexity" evidence="1">
    <location>
        <begin position="738"/>
        <end position="755"/>
    </location>
</feature>
<dbReference type="GO" id="GO:0005085">
    <property type="term" value="F:guanyl-nucleotide exchange factor activity"/>
    <property type="evidence" value="ECO:0007669"/>
    <property type="project" value="InterPro"/>
</dbReference>
<keyword evidence="4" id="KW-1185">Reference proteome</keyword>
<proteinExistence type="predicted"/>
<dbReference type="SUPFAM" id="SSF48065">
    <property type="entry name" value="DBL homology domain (DH-domain)"/>
    <property type="match status" value="1"/>
</dbReference>
<protein>
    <recommendedName>
        <fullName evidence="2">DH domain-containing protein</fullName>
    </recommendedName>
</protein>
<evidence type="ECO:0000313" key="3">
    <source>
        <dbReference type="EMBL" id="WFD36526.1"/>
    </source>
</evidence>
<feature type="compositionally biased region" description="Polar residues" evidence="1">
    <location>
        <begin position="384"/>
        <end position="396"/>
    </location>
</feature>
<feature type="compositionally biased region" description="Low complexity" evidence="1">
    <location>
        <begin position="397"/>
        <end position="409"/>
    </location>
</feature>
<dbReference type="InterPro" id="IPR000219">
    <property type="entry name" value="DH_dom"/>
</dbReference>
<feature type="compositionally biased region" description="Low complexity" evidence="1">
    <location>
        <begin position="311"/>
        <end position="348"/>
    </location>
</feature>
<dbReference type="AlphaFoldDB" id="A0AAF0JD41"/>
<feature type="region of interest" description="Disordered" evidence="1">
    <location>
        <begin position="1"/>
        <end position="26"/>
    </location>
</feature>
<dbReference type="InterPro" id="IPR035899">
    <property type="entry name" value="DBL_dom_sf"/>
</dbReference>
<feature type="region of interest" description="Disordered" evidence="1">
    <location>
        <begin position="602"/>
        <end position="816"/>
    </location>
</feature>
<dbReference type="Gene3D" id="1.20.900.10">
    <property type="entry name" value="Dbl homology (DH) domain"/>
    <property type="match status" value="1"/>
</dbReference>
<dbReference type="GO" id="GO:0031267">
    <property type="term" value="F:small GTPase binding"/>
    <property type="evidence" value="ECO:0007669"/>
    <property type="project" value="TreeGrafter"/>
</dbReference>
<evidence type="ECO:0000259" key="2">
    <source>
        <dbReference type="PROSITE" id="PS50010"/>
    </source>
</evidence>
<evidence type="ECO:0000313" key="4">
    <source>
        <dbReference type="Proteomes" id="UP001219933"/>
    </source>
</evidence>
<feature type="compositionally biased region" description="Pro residues" evidence="1">
    <location>
        <begin position="642"/>
        <end position="652"/>
    </location>
</feature>
<dbReference type="Pfam" id="PF00621">
    <property type="entry name" value="RhoGEF"/>
    <property type="match status" value="1"/>
</dbReference>
<organism evidence="3 4">
    <name type="scientific">Malassezia cuniculi</name>
    <dbReference type="NCBI Taxonomy" id="948313"/>
    <lineage>
        <taxon>Eukaryota</taxon>
        <taxon>Fungi</taxon>
        <taxon>Dikarya</taxon>
        <taxon>Basidiomycota</taxon>
        <taxon>Ustilaginomycotina</taxon>
        <taxon>Malasseziomycetes</taxon>
        <taxon>Malasseziales</taxon>
        <taxon>Malasseziaceae</taxon>
        <taxon>Malassezia</taxon>
    </lineage>
</organism>
<dbReference type="Proteomes" id="UP001219933">
    <property type="component" value="Chromosome 5"/>
</dbReference>
<reference evidence="3" key="1">
    <citation type="submission" date="2023-03" db="EMBL/GenBank/DDBJ databases">
        <title>Mating type loci evolution in Malassezia.</title>
        <authorList>
            <person name="Coelho M.A."/>
        </authorList>
    </citation>
    <scope>NUCLEOTIDE SEQUENCE</scope>
    <source>
        <strain evidence="3">CBS 11721</strain>
    </source>
</reference>
<feature type="domain" description="DH" evidence="2">
    <location>
        <begin position="24"/>
        <end position="220"/>
    </location>
</feature>
<accession>A0AAF0JD41</accession>
<evidence type="ECO:0000256" key="1">
    <source>
        <dbReference type="SAM" id="MobiDB-lite"/>
    </source>
</evidence>
<feature type="compositionally biased region" description="Basic and acidic residues" evidence="1">
    <location>
        <begin position="233"/>
        <end position="247"/>
    </location>
</feature>
<feature type="compositionally biased region" description="Low complexity" evidence="1">
    <location>
        <begin position="278"/>
        <end position="302"/>
    </location>
</feature>
<name>A0AAF0JD41_9BASI</name>
<dbReference type="PANTHER" id="PTHR45924">
    <property type="entry name" value="FI17866P1"/>
    <property type="match status" value="1"/>
</dbReference>
<feature type="compositionally biased region" description="Basic and acidic residues" evidence="1">
    <location>
        <begin position="410"/>
        <end position="421"/>
    </location>
</feature>
<dbReference type="PANTHER" id="PTHR45924:SF2">
    <property type="entry name" value="FI17866P1"/>
    <property type="match status" value="1"/>
</dbReference>